<accession>K2GD35</accession>
<protein>
    <submittedName>
        <fullName evidence="1">Uncharacterized protein</fullName>
    </submittedName>
</protein>
<proteinExistence type="predicted"/>
<evidence type="ECO:0000313" key="1">
    <source>
        <dbReference type="EMBL" id="EKE28129.1"/>
    </source>
</evidence>
<dbReference type="EMBL" id="AMFJ01000368">
    <property type="protein sequence ID" value="EKE28129.1"/>
    <property type="molecule type" value="Genomic_DNA"/>
</dbReference>
<comment type="caution">
    <text evidence="1">The sequence shown here is derived from an EMBL/GenBank/DDBJ whole genome shotgun (WGS) entry which is preliminary data.</text>
</comment>
<gene>
    <name evidence="1" type="ORF">ACD_3C00094G0003</name>
</gene>
<reference evidence="1" key="1">
    <citation type="journal article" date="2012" name="Science">
        <title>Fermentation, hydrogen, and sulfur metabolism in multiple uncultivated bacterial phyla.</title>
        <authorList>
            <person name="Wrighton K.C."/>
            <person name="Thomas B.C."/>
            <person name="Sharon I."/>
            <person name="Miller C.S."/>
            <person name="Castelle C.J."/>
            <person name="VerBerkmoes N.C."/>
            <person name="Wilkins M.J."/>
            <person name="Hettich R.L."/>
            <person name="Lipton M.S."/>
            <person name="Williams K.H."/>
            <person name="Long P.E."/>
            <person name="Banfield J.F."/>
        </authorList>
    </citation>
    <scope>NUCLEOTIDE SEQUENCE [LARGE SCALE GENOMIC DNA]</scope>
</reference>
<sequence length="252" mass="31278">FFRLRWNYLSSYFNLIVDKYDIDDVKKADFDLDTLEKDWEFLINFKNEIENLDKLKKWYIIRNLWDIDETRDYLLSLLGYLTRNKRLFILNSMIKNKDEAVLLKRLNEIIIDFDLDEFLKEAALSNTVFVDIYNKRTYGQWYKEDDMWPILEYLWKKYKKPDEFLEDDIEKIYRSIWVRKIKLDKIYEFHNFVITKKEAIGSEKSRVKTIFREALEFWHIPYFLDIYYNIGNETYQKKFKEALRILWVRFRG</sequence>
<organism evidence="1">
    <name type="scientific">uncultured bacterium</name>
    <name type="common">gcode 4</name>
    <dbReference type="NCBI Taxonomy" id="1234023"/>
    <lineage>
        <taxon>Bacteria</taxon>
        <taxon>environmental samples</taxon>
    </lineage>
</organism>
<feature type="non-terminal residue" evidence="1">
    <location>
        <position position="1"/>
    </location>
</feature>
<name>K2GD35_9BACT</name>
<dbReference type="AlphaFoldDB" id="K2GD35"/>